<accession>A0A438XL55</accession>
<dbReference type="UniPathway" id="UPA00053">
    <property type="reaction ID" value="UER00090"/>
</dbReference>
<dbReference type="Proteomes" id="UP000289022">
    <property type="component" value="Unassembled WGS sequence"/>
</dbReference>
<dbReference type="GO" id="GO:0009423">
    <property type="term" value="P:chorismate biosynthetic process"/>
    <property type="evidence" value="ECO:0007669"/>
    <property type="project" value="UniProtKB-UniPathway"/>
</dbReference>
<comment type="similarity">
    <text evidence="3">Belongs to the chorismate synthase family.</text>
</comment>
<dbReference type="GO" id="GO:0008652">
    <property type="term" value="P:amino acid biosynthetic process"/>
    <property type="evidence" value="ECO:0007669"/>
    <property type="project" value="UniProtKB-KW"/>
</dbReference>
<comment type="pathway">
    <text evidence="2">Metabolic intermediate biosynthesis; chorismate biosynthesis; chorismate from D-erythrose 4-phosphate and phosphoenolpyruvate: step 7/7.</text>
</comment>
<evidence type="ECO:0000256" key="1">
    <source>
        <dbReference type="ARBA" id="ARBA00001914"/>
    </source>
</evidence>
<comment type="cofactor">
    <cofactor evidence="1">
        <name>FMNH2</name>
        <dbReference type="ChEBI" id="CHEBI:57618"/>
    </cofactor>
</comment>
<keyword evidence="7" id="KW-0456">Lyase</keyword>
<dbReference type="AlphaFoldDB" id="A0A438XL55"/>
<dbReference type="GO" id="GO:0010181">
    <property type="term" value="F:FMN binding"/>
    <property type="evidence" value="ECO:0007669"/>
    <property type="project" value="TreeGrafter"/>
</dbReference>
<evidence type="ECO:0000256" key="6">
    <source>
        <dbReference type="ARBA" id="ARBA00023141"/>
    </source>
</evidence>
<feature type="non-terminal residue" evidence="8">
    <location>
        <position position="52"/>
    </location>
</feature>
<dbReference type="GO" id="GO:0009073">
    <property type="term" value="P:aromatic amino acid family biosynthetic process"/>
    <property type="evidence" value="ECO:0007669"/>
    <property type="project" value="UniProtKB-KW"/>
</dbReference>
<dbReference type="EMBL" id="RJGP01000426">
    <property type="protein sequence ID" value="RVZ37831.1"/>
    <property type="molecule type" value="Genomic_DNA"/>
</dbReference>
<dbReference type="EC" id="4.2.3.5" evidence="4"/>
<evidence type="ECO:0000256" key="3">
    <source>
        <dbReference type="ARBA" id="ARBA00008014"/>
    </source>
</evidence>
<organism evidence="8 9">
    <name type="scientific">Helicobacter pylori</name>
    <name type="common">Campylobacter pylori</name>
    <dbReference type="NCBI Taxonomy" id="210"/>
    <lineage>
        <taxon>Bacteria</taxon>
        <taxon>Pseudomonadati</taxon>
        <taxon>Campylobacterota</taxon>
        <taxon>Epsilonproteobacteria</taxon>
        <taxon>Campylobacterales</taxon>
        <taxon>Helicobacteraceae</taxon>
        <taxon>Helicobacter</taxon>
    </lineage>
</organism>
<dbReference type="PANTHER" id="PTHR21085:SF0">
    <property type="entry name" value="CHORISMATE SYNTHASE"/>
    <property type="match status" value="1"/>
</dbReference>
<dbReference type="Pfam" id="PF01264">
    <property type="entry name" value="Chorismate_synt"/>
    <property type="match status" value="1"/>
</dbReference>
<dbReference type="InterPro" id="IPR035904">
    <property type="entry name" value="Chorismate_synth_AroC_sf"/>
</dbReference>
<sequence length="52" mass="5766">MNTLGRFLRLTTFGESHGDVIGGVLDGMPSGIKIDYDLLENEMKRRQGGRNV</sequence>
<dbReference type="GO" id="GO:0005829">
    <property type="term" value="C:cytosol"/>
    <property type="evidence" value="ECO:0007669"/>
    <property type="project" value="TreeGrafter"/>
</dbReference>
<dbReference type="GO" id="GO:0004107">
    <property type="term" value="F:chorismate synthase activity"/>
    <property type="evidence" value="ECO:0007669"/>
    <property type="project" value="UniProtKB-EC"/>
</dbReference>
<reference evidence="8 9" key="1">
    <citation type="submission" date="2018-11" db="EMBL/GenBank/DDBJ databases">
        <title>Genetic determinants and prediction of antibiotic resistance phenotypes in Helicobacter pylori.</title>
        <authorList>
            <person name="Wagner K."/>
        </authorList>
    </citation>
    <scope>NUCLEOTIDE SEQUENCE [LARGE SCALE GENOMIC DNA]</scope>
    <source>
        <strain evidence="8 9">ZH70</strain>
    </source>
</reference>
<evidence type="ECO:0000256" key="5">
    <source>
        <dbReference type="ARBA" id="ARBA00022605"/>
    </source>
</evidence>
<proteinExistence type="inferred from homology"/>
<dbReference type="InterPro" id="IPR000453">
    <property type="entry name" value="Chorismate_synth"/>
</dbReference>
<protein>
    <recommendedName>
        <fullName evidence="4">chorismate synthase</fullName>
        <ecNumber evidence="4">4.2.3.5</ecNumber>
    </recommendedName>
</protein>
<evidence type="ECO:0000256" key="2">
    <source>
        <dbReference type="ARBA" id="ARBA00005044"/>
    </source>
</evidence>
<dbReference type="PROSITE" id="PS00787">
    <property type="entry name" value="CHORISMATE_SYNTHASE_1"/>
    <property type="match status" value="1"/>
</dbReference>
<dbReference type="Gene3D" id="3.60.150.10">
    <property type="entry name" value="Chorismate synthase AroC"/>
    <property type="match status" value="1"/>
</dbReference>
<keyword evidence="5" id="KW-0028">Amino-acid biosynthesis</keyword>
<dbReference type="SUPFAM" id="SSF103263">
    <property type="entry name" value="Chorismate synthase, AroC"/>
    <property type="match status" value="1"/>
</dbReference>
<keyword evidence="6" id="KW-0057">Aromatic amino acid biosynthesis</keyword>
<gene>
    <name evidence="8" type="ORF">EC518_07640</name>
</gene>
<evidence type="ECO:0000313" key="8">
    <source>
        <dbReference type="EMBL" id="RVZ37831.1"/>
    </source>
</evidence>
<name>A0A438XL55_HELPX</name>
<evidence type="ECO:0000313" key="9">
    <source>
        <dbReference type="Proteomes" id="UP000289022"/>
    </source>
</evidence>
<dbReference type="InterPro" id="IPR020541">
    <property type="entry name" value="Chorismate_synthase_CS"/>
</dbReference>
<evidence type="ECO:0000256" key="7">
    <source>
        <dbReference type="ARBA" id="ARBA00023239"/>
    </source>
</evidence>
<evidence type="ECO:0000256" key="4">
    <source>
        <dbReference type="ARBA" id="ARBA00013036"/>
    </source>
</evidence>
<dbReference type="PANTHER" id="PTHR21085">
    <property type="entry name" value="CHORISMATE SYNTHASE"/>
    <property type="match status" value="1"/>
</dbReference>
<comment type="caution">
    <text evidence="8">The sequence shown here is derived from an EMBL/GenBank/DDBJ whole genome shotgun (WGS) entry which is preliminary data.</text>
</comment>